<evidence type="ECO:0000313" key="2">
    <source>
        <dbReference type="Proteomes" id="UP000789525"/>
    </source>
</evidence>
<dbReference type="EMBL" id="CAJVPT010070934">
    <property type="protein sequence ID" value="CAG8779993.1"/>
    <property type="molecule type" value="Genomic_DNA"/>
</dbReference>
<proteinExistence type="predicted"/>
<feature type="non-terminal residue" evidence="1">
    <location>
        <position position="1"/>
    </location>
</feature>
<comment type="caution">
    <text evidence="1">The sequence shown here is derived from an EMBL/GenBank/DDBJ whole genome shotgun (WGS) entry which is preliminary data.</text>
</comment>
<organism evidence="1 2">
    <name type="scientific">Acaulospora colombiana</name>
    <dbReference type="NCBI Taxonomy" id="27376"/>
    <lineage>
        <taxon>Eukaryota</taxon>
        <taxon>Fungi</taxon>
        <taxon>Fungi incertae sedis</taxon>
        <taxon>Mucoromycota</taxon>
        <taxon>Glomeromycotina</taxon>
        <taxon>Glomeromycetes</taxon>
        <taxon>Diversisporales</taxon>
        <taxon>Acaulosporaceae</taxon>
        <taxon>Acaulospora</taxon>
    </lineage>
</organism>
<gene>
    <name evidence="1" type="ORF">ACOLOM_LOCUS14278</name>
</gene>
<name>A0ACA9R721_9GLOM</name>
<protein>
    <submittedName>
        <fullName evidence="1">1399_t:CDS:1</fullName>
    </submittedName>
</protein>
<dbReference type="Proteomes" id="UP000789525">
    <property type="component" value="Unassembled WGS sequence"/>
</dbReference>
<evidence type="ECO:0000313" key="1">
    <source>
        <dbReference type="EMBL" id="CAG8779993.1"/>
    </source>
</evidence>
<keyword evidence="2" id="KW-1185">Reference proteome</keyword>
<feature type="non-terminal residue" evidence="1">
    <location>
        <position position="98"/>
    </location>
</feature>
<sequence length="98" mass="11749">PENPMYHDREPEFPEFLEIKEIYDHRSEGIKLTGNILQRGELLNPDGPYRLEDYKWWISDDVDELFTVDLEDIAGRFYLMMPHVTKRTIARTHKNIND</sequence>
<accession>A0ACA9R721</accession>
<reference evidence="1" key="1">
    <citation type="submission" date="2021-06" db="EMBL/GenBank/DDBJ databases">
        <authorList>
            <person name="Kallberg Y."/>
            <person name="Tangrot J."/>
            <person name="Rosling A."/>
        </authorList>
    </citation>
    <scope>NUCLEOTIDE SEQUENCE</scope>
    <source>
        <strain evidence="1">CL356</strain>
    </source>
</reference>